<feature type="compositionally biased region" description="Basic residues" evidence="13">
    <location>
        <begin position="1117"/>
        <end position="1129"/>
    </location>
</feature>
<feature type="compositionally biased region" description="Polar residues" evidence="13">
    <location>
        <begin position="510"/>
        <end position="529"/>
    </location>
</feature>
<feature type="region of interest" description="Disordered" evidence="13">
    <location>
        <begin position="3225"/>
        <end position="3266"/>
    </location>
</feature>
<dbReference type="CDD" id="cd18793">
    <property type="entry name" value="SF2_C_SNF"/>
    <property type="match status" value="1"/>
</dbReference>
<dbReference type="Pfam" id="PF23078">
    <property type="entry name" value="HTH_CHD6-9"/>
    <property type="match status" value="1"/>
</dbReference>
<dbReference type="PROSITE" id="PS50013">
    <property type="entry name" value="CHROMO_2"/>
    <property type="match status" value="1"/>
</dbReference>
<feature type="domain" description="Helicase C-terminal" evidence="16">
    <location>
        <begin position="1906"/>
        <end position="2062"/>
    </location>
</feature>
<reference evidence="17 18" key="1">
    <citation type="submission" date="2024-02" db="EMBL/GenBank/DDBJ databases">
        <authorList>
            <person name="Daric V."/>
            <person name="Darras S."/>
        </authorList>
    </citation>
    <scope>NUCLEOTIDE SEQUENCE [LARGE SCALE GENOMIC DNA]</scope>
</reference>
<comment type="subcellular location">
    <subcellularLocation>
        <location evidence="1">Nucleus</location>
    </subcellularLocation>
</comment>
<evidence type="ECO:0000256" key="11">
    <source>
        <dbReference type="ARBA" id="ARBA00023242"/>
    </source>
</evidence>
<feature type="compositionally biased region" description="Basic and acidic residues" evidence="13">
    <location>
        <begin position="3637"/>
        <end position="3655"/>
    </location>
</feature>
<dbReference type="Pfam" id="PF00385">
    <property type="entry name" value="Chromo"/>
    <property type="match status" value="1"/>
</dbReference>
<feature type="compositionally biased region" description="Low complexity" evidence="13">
    <location>
        <begin position="4022"/>
        <end position="4034"/>
    </location>
</feature>
<comment type="caution">
    <text evidence="17">The sequence shown here is derived from an EMBL/GenBank/DDBJ whole genome shotgun (WGS) entry which is preliminary data.</text>
</comment>
<keyword evidence="5" id="KW-0378">Hydrolase</keyword>
<dbReference type="PROSITE" id="PS51192">
    <property type="entry name" value="HELICASE_ATP_BIND_1"/>
    <property type="match status" value="1"/>
</dbReference>
<feature type="compositionally biased region" description="Basic and acidic residues" evidence="13">
    <location>
        <begin position="2514"/>
        <end position="2536"/>
    </location>
</feature>
<comment type="similarity">
    <text evidence="2">Belongs to the SNF2/RAD54 helicase family.</text>
</comment>
<feature type="compositionally biased region" description="Basic and acidic residues" evidence="13">
    <location>
        <begin position="3467"/>
        <end position="3482"/>
    </location>
</feature>
<evidence type="ECO:0000256" key="9">
    <source>
        <dbReference type="ARBA" id="ARBA00023125"/>
    </source>
</evidence>
<feature type="region of interest" description="Disordered" evidence="13">
    <location>
        <begin position="3424"/>
        <end position="3547"/>
    </location>
</feature>
<feature type="region of interest" description="Disordered" evidence="13">
    <location>
        <begin position="3637"/>
        <end position="3685"/>
    </location>
</feature>
<keyword evidence="12" id="KW-0175">Coiled coil</keyword>
<keyword evidence="8" id="KW-0805">Transcription regulation</keyword>
<feature type="compositionally biased region" description="Polar residues" evidence="13">
    <location>
        <begin position="554"/>
        <end position="574"/>
    </location>
</feature>
<dbReference type="InterPro" id="IPR056342">
    <property type="entry name" value="HTH_CHD6-9"/>
</dbReference>
<dbReference type="PANTHER" id="PTHR46850">
    <property type="entry name" value="CHROMODOMAIN-HELICASE-DNA-BINDING PROTEIN 9"/>
    <property type="match status" value="1"/>
</dbReference>
<dbReference type="InterPro" id="IPR000953">
    <property type="entry name" value="Chromo/chromo_shadow_dom"/>
</dbReference>
<feature type="compositionally biased region" description="Basic and acidic residues" evidence="13">
    <location>
        <begin position="2906"/>
        <end position="2925"/>
    </location>
</feature>
<feature type="compositionally biased region" description="Basic and acidic residues" evidence="13">
    <location>
        <begin position="2879"/>
        <end position="2890"/>
    </location>
</feature>
<feature type="compositionally biased region" description="Low complexity" evidence="13">
    <location>
        <begin position="934"/>
        <end position="957"/>
    </location>
</feature>
<dbReference type="InterPro" id="IPR051493">
    <property type="entry name" value="CHD"/>
</dbReference>
<keyword evidence="11" id="KW-0539">Nucleus</keyword>
<dbReference type="SMART" id="SM00592">
    <property type="entry name" value="BRK"/>
    <property type="match status" value="2"/>
</dbReference>
<dbReference type="Pfam" id="PF00271">
    <property type="entry name" value="Helicase_C"/>
    <property type="match status" value="1"/>
</dbReference>
<accession>A0ABP0F1C1</accession>
<dbReference type="Gene3D" id="3.40.50.10810">
    <property type="entry name" value="Tandem AAA-ATPase domain"/>
    <property type="match status" value="1"/>
</dbReference>
<evidence type="ECO:0000256" key="8">
    <source>
        <dbReference type="ARBA" id="ARBA00023015"/>
    </source>
</evidence>
<feature type="compositionally biased region" description="Pro residues" evidence="13">
    <location>
        <begin position="977"/>
        <end position="993"/>
    </location>
</feature>
<feature type="region of interest" description="Disordered" evidence="13">
    <location>
        <begin position="2195"/>
        <end position="2231"/>
    </location>
</feature>
<feature type="compositionally biased region" description="Basic and acidic residues" evidence="13">
    <location>
        <begin position="1106"/>
        <end position="1116"/>
    </location>
</feature>
<dbReference type="Gene3D" id="2.40.50.40">
    <property type="match status" value="2"/>
</dbReference>
<feature type="region of interest" description="Disordered" evidence="13">
    <location>
        <begin position="492"/>
        <end position="574"/>
    </location>
</feature>
<evidence type="ECO:0000256" key="7">
    <source>
        <dbReference type="ARBA" id="ARBA00022853"/>
    </source>
</evidence>
<keyword evidence="10" id="KW-0804">Transcription</keyword>
<feature type="compositionally biased region" description="Basic and acidic residues" evidence="13">
    <location>
        <begin position="3577"/>
        <end position="3587"/>
    </location>
</feature>
<dbReference type="InterPro" id="IPR000330">
    <property type="entry name" value="SNF2_N"/>
</dbReference>
<dbReference type="InterPro" id="IPR049730">
    <property type="entry name" value="SNF2/RAD54-like_C"/>
</dbReference>
<dbReference type="SMART" id="SM00487">
    <property type="entry name" value="DEXDc"/>
    <property type="match status" value="1"/>
</dbReference>
<keyword evidence="4" id="KW-0547">Nucleotide-binding</keyword>
<feature type="compositionally biased region" description="Basic residues" evidence="13">
    <location>
        <begin position="1286"/>
        <end position="1295"/>
    </location>
</feature>
<feature type="compositionally biased region" description="Polar residues" evidence="13">
    <location>
        <begin position="3007"/>
        <end position="3018"/>
    </location>
</feature>
<feature type="compositionally biased region" description="Basic and acidic residues" evidence="13">
    <location>
        <begin position="2815"/>
        <end position="2835"/>
    </location>
</feature>
<feature type="compositionally biased region" description="Basic and acidic residues" evidence="13">
    <location>
        <begin position="3434"/>
        <end position="3444"/>
    </location>
</feature>
<feature type="compositionally biased region" description="Basic and acidic residues" evidence="13">
    <location>
        <begin position="2932"/>
        <end position="3006"/>
    </location>
</feature>
<evidence type="ECO:0000256" key="2">
    <source>
        <dbReference type="ARBA" id="ARBA00007025"/>
    </source>
</evidence>
<evidence type="ECO:0000256" key="12">
    <source>
        <dbReference type="SAM" id="Coils"/>
    </source>
</evidence>
<dbReference type="CDD" id="cd18663">
    <property type="entry name" value="CD2_tandem_CHD5-9_like"/>
    <property type="match status" value="1"/>
</dbReference>
<feature type="compositionally biased region" description="Basic and acidic residues" evidence="13">
    <location>
        <begin position="2859"/>
        <end position="2872"/>
    </location>
</feature>
<keyword evidence="7" id="KW-0156">Chromatin regulator</keyword>
<feature type="region of interest" description="Disordered" evidence="13">
    <location>
        <begin position="3979"/>
        <end position="4040"/>
    </location>
</feature>
<keyword evidence="18" id="KW-1185">Reference proteome</keyword>
<feature type="compositionally biased region" description="Low complexity" evidence="13">
    <location>
        <begin position="3863"/>
        <end position="3892"/>
    </location>
</feature>
<feature type="region of interest" description="Disordered" evidence="13">
    <location>
        <begin position="3577"/>
        <end position="3615"/>
    </location>
</feature>
<feature type="compositionally biased region" description="Polar residues" evidence="13">
    <location>
        <begin position="3131"/>
        <end position="3144"/>
    </location>
</feature>
<feature type="region of interest" description="Disordered" evidence="13">
    <location>
        <begin position="1079"/>
        <end position="1333"/>
    </location>
</feature>
<feature type="compositionally biased region" description="Polar residues" evidence="13">
    <location>
        <begin position="431"/>
        <end position="442"/>
    </location>
</feature>
<feature type="compositionally biased region" description="Low complexity" evidence="13">
    <location>
        <begin position="3229"/>
        <end position="3258"/>
    </location>
</feature>
<feature type="compositionally biased region" description="Polar residues" evidence="13">
    <location>
        <begin position="3193"/>
        <end position="3202"/>
    </location>
</feature>
<dbReference type="Gene3D" id="1.10.10.60">
    <property type="entry name" value="Homeodomain-like"/>
    <property type="match status" value="1"/>
</dbReference>
<feature type="compositionally biased region" description="Basic and acidic residues" evidence="13">
    <location>
        <begin position="2330"/>
        <end position="2341"/>
    </location>
</feature>
<feature type="compositionally biased region" description="Basic residues" evidence="13">
    <location>
        <begin position="3511"/>
        <end position="3520"/>
    </location>
</feature>
<dbReference type="Pfam" id="PF00176">
    <property type="entry name" value="SNF2-rel_dom"/>
    <property type="match status" value="1"/>
</dbReference>
<evidence type="ECO:0000256" key="6">
    <source>
        <dbReference type="ARBA" id="ARBA00022840"/>
    </source>
</evidence>
<feature type="compositionally biased region" description="Polar residues" evidence="13">
    <location>
        <begin position="3665"/>
        <end position="3683"/>
    </location>
</feature>
<feature type="region of interest" description="Disordered" evidence="13">
    <location>
        <begin position="3758"/>
        <end position="3801"/>
    </location>
</feature>
<proteinExistence type="inferred from homology"/>
<feature type="compositionally biased region" description="Basic residues" evidence="13">
    <location>
        <begin position="1237"/>
        <end position="1255"/>
    </location>
</feature>
<feature type="compositionally biased region" description="Low complexity" evidence="13">
    <location>
        <begin position="2495"/>
        <end position="2513"/>
    </location>
</feature>
<dbReference type="Proteomes" id="UP001642483">
    <property type="component" value="Unassembled WGS sequence"/>
</dbReference>
<dbReference type="PANTHER" id="PTHR46850:SF1">
    <property type="entry name" value="CHROMODOMAIN-HELICASE-DNA-BINDING PROTEIN 9"/>
    <property type="match status" value="1"/>
</dbReference>
<feature type="compositionally biased region" description="Polar residues" evidence="13">
    <location>
        <begin position="378"/>
        <end position="387"/>
    </location>
</feature>
<dbReference type="InterPro" id="IPR037259">
    <property type="entry name" value="BRK_sf"/>
</dbReference>
<feature type="compositionally biased region" description="Acidic residues" evidence="13">
    <location>
        <begin position="2195"/>
        <end position="2206"/>
    </location>
</feature>
<evidence type="ECO:0000256" key="1">
    <source>
        <dbReference type="ARBA" id="ARBA00004123"/>
    </source>
</evidence>
<evidence type="ECO:0000256" key="10">
    <source>
        <dbReference type="ARBA" id="ARBA00023163"/>
    </source>
</evidence>
<feature type="compositionally biased region" description="Low complexity" evidence="13">
    <location>
        <begin position="307"/>
        <end position="317"/>
    </location>
</feature>
<sequence length="4175" mass="462300">MYRGSAPGQFNGSVMRSGQEYSQAYAMPHPGQSPMRGQMVQGAQGMQRFQNAGYVGANSQVQYRPPQAGGYSNTSDPYSYNAQNKMNVVSDPPQPFPVMNQTAMSSSHVYAPGMQTRPPGIYSGGNGPDLPVVSSTNISMQQYRHSKSVTPGWTPKQSGDIAMMQFSQGEPNASGLYNGSQYIMSSVSSLPRGSIPGEQTLRPRHPAAMQNPANFPGADGSLPQSNNMQSYSQVAAVNSQYQQNLGAASVERMSTPATSSLYMQQQTFSNPQHGNYGGQQPVSQPIQSVHKIPGQFEEAQMMQQQQNVLQQQAAMKQGYRPKTPNTPGSMAQPGHQHQHMMGLPGHPLQQALSPRHNSPLSPMRGSMTSRPSILPASPQMQTARTTPQYPPPQASPHMQQAGSMPSPKQQMSAGFMNQAQIAPGYRPNLAPSRTPTPRNEPSSRGFMSPSHMMSPPPSSQPISTPHPQGPKVHNSAAPYNGELSQQHYYNSAGRFPHSSWQGSRPPHPASGQNVSGSSIIPRQTLSQPVQRPGVPSPAQFSMQQMQQQMPPQKLTAQPFSSQAPNIVPSNQPGFQQMLSTPTSGPLQQNSVPPNASASLTHNLQGQTDFDNDLDTLIMDTNESFMQQLQNVVPASGPPQSDPVKPALAVQQSPVETRPSIMEQTTPDKIALPISQPQLQSSSLQNSGQAQPSITTASITSTPGFDMLESVNAGSASMPKAEATKIDTKLETGQESMDKDLINSLSDENMLPVSDTSVDNAEQLNICSSSAPPVATSQNDLSNEPPSVVTVYSTAQSVLPDSTAVVSPVKPLPQEHSSPKSTEVVPVDAISAPNVTMMPGQPSTAMPKTMSGPNFPTCSQSIPASSYGIAPILSTASGSHPPMMRPRMPGEPRPPYHLPPNRMAMSSRLAQPGVALGSDPMHARDGSMVRPQGAPHYQPMHPGYQQHPHPYPGYGSHPQNASGMYPSTSAPSPHHVRPPFPQQRPHMPAGPPGPHGYMGQRPPYSHPMHPGQHQHLQQRLQQLKHEAQQLQAQLQQVQQEETNGDATVPPEQSPRSEQIRARLMDVDRNIRQLVQQLHASHPGPQPLQELNHPALGAPPGFTQDVDNPEKQGEETSGGKKKRIRKPKPTKAPKEGDEGKKPPKKKKKKDSDCDMLPGNEKKKKKKTKKLPEKEDIADVDSLDTGDGELSNQASLLGDGNSLDSRPDGSITSDIPGMEDGEIPAQIMEKAPKKINVGEKRKKKPPATLVKPKKKRKRGYDSSDEMNASDVLQSTPPPSPDESLIEKRRSGRNVKRKRYVESVDLPFSGGEDDSDSAPAESRKTQIVQINDVPEDEEVMVVEKILVHRIRRRRMKRKSESTEDSTQKGDEGQHQSSEHATSNDDEDAPKETPAEQSVAPNGAMLSPTSLKNPRIRRMSMGVDHLPEEEDKEVVGIGENEYYIKFKSYSYLHCEWKTKEEVNDKRFDQKLRRYLAKNTGWDGKLVYPELEADELFNPDFIEVDRVLDVTHNDEGGNGEMSRMFLTKWCSLPYEDSTWEREEDIDKDKIEEFEARCRYRPPRRMLRPHKETWKRLHESNTVFCNNNVLRDYQFEGINWLLFNWYNKRNCILADEMGLGKTIQSITFLQKIFDHGIQGPFLIVAPLSTIANWQREFASWTTINAVVYHGSQTSRDMIQTYEWFCRDENLDEIEGSYKMHAVITTYEMIVLDSPHLRDVDWRCLIIDEAHRLKNLSCKLVESLKVMQLEHKVLLTGTPLQNNVEELFALLSFLQPETFSCQQAFSVEFGNLKDNTQVEKLQELLKPMMLRRLKEDVEKSLAPKQETIIEVELTNIQKKYYRAILERNFEFLSKGAASGNVPNLMNTMMELRKCCNHPYLIKGAEDKIMHEQRGMHDDFNALQAMIQSSGKLVLIDKLLPRLKEGGHKVLIFSQMVRVLDILEDYLVQRGHLYERIDGCIRGNERQMAIDRFSRKGSDRFVFLLCTRAGGLGINLTAADTVIIFDSDWNPQNDLQAQARCHRIGQQKPVKVYRLITRNSYEREMFDKASLKLGLDKAVLQSISGRQDQVTNQTSQPQLSKREVEDLLKKGAYGAIMDDDDAASKFCEEDIDQILDRRAHTVTLESGEKGSTFSKASFVSAEDRADISLDDPNFWEKWAKKADLDLERLKDNKLILEIPRNRKQTRRFGGNSDDQEIFAEIGSDSDDSAEYDSDGNENQGRKSKFRSRAGGAGGGQRKGWGRRDCFRIEKCLLTFGWGRWSTIQQRGRFGGVISEEELEEMARIVLMYCLKYYNGDDKIKFFMWDLITPAEYAAQSGIDLRNHEGLAAPVPRGRKGRRAKDGSDKVPDEQSRREWARAVDLDAMLPDEGFKKHIQHQCNKVLLRVRMLYYLRTEILNTVTQVIDDGTKYDTIDLDIVEKLSDSPASWWDEICDKCLFIGIYKHGYEKYNLIRADPMLCFLERAGPPDERALAAEMDVEPDGDADGDPEYKPTRITFTDLEFGDSPTPSTPNTEPASPASSESNAKKKEEEKEESKEADLKKKSAGKDWPSVTELNARLRRLVTSYQKHYKQMQQRLMNMERRSGKSRYQDSSRLEIRRPAHQSRWTRREEADFYRTVSTFGIERDPRTGDFTWQRFRNIARLDRKSDDCLRSYYLAFRNMCEQVCRWKGEPGTADGTGMGLNEEIPNIDVDPITEERASRTLYRIRLLDKIRCDVLPNPKLNERLGLCQRSPELPIWWRCGVHDHELLIAMDRHGVTRTEIHTFNDPQLTFLKSMKEYEANPTAFKQQLLAEEKAEVESMMKAMNNEQELKEALIAEELKEKIQSSKEERKDPQVKLEEKKEENLPAETSEPKADEEENMEVDEDKLAEEAELRKEDKIDKNEDEEKSEQNDVSDKNEEPMDVNSENTEVAEALEVEKEMLNDVNEEEPKKLEPKEEETDFKENNVEDAKEDVQDQDTTKKEATGEDKVVEETEAEDKVESVDSEVENKAEVTKSESNDKQDKAVVENDTKENIEKTPQSASPITDSSADDTKGNLQMSLRSKTFPPSLSDAYKGITSSYASYMSTPYIIQSMSGRWPKDRVLIQRVEHICYCVINGEWPNTNQSLLPSMSNTNAPQGSSYMSGRSQSSTPLSEGRGTPIPQTTASILSNPNTEIPLLNASDKQLQAAMAQLLASAETNPRIPNYSSSRRGRRKKRPEHQIPSGSSGSMFGTQPLPPLPMDKSLQRKIEQLMAANNPSSCSSSLFSKGVSSRNETSSSKSSAINSQSLDEEAGNSSASLLANLRELAKADSKSEQSTSRSRGRSSGYRHHSPSPSQMKSKDSSKLSSDVQKSQQHQQFMPTPDQLLAISAPLQQVMQDAIKAGIDPMAAVAACLPLFPMMDPFQIMNASSKPENLAQMQQMAMLPPGEIEKMLKGMGLTPELALMHGLFPGAMLPTTSQTPSKSERKEIESRHSATPSKPNESSSSTNASSTPGLHSEEKSIASMVSEKRSTPHRRGGSKLDAMFGGTKLGDDSPGRSAHSSKKSRKSKFVSPAMLPPHTRIPVHNNTEGIRLSGDDAPLNKDLADYLKDNPGYVVDYQALRQQLDEAGSKKHDASTDNADNDSDQLISPKANQSPMPKDSKHKDILDEAAVLIKSAEKLVEYRRNSSLDAASESRRTPEKSRQSDFALPKSARGSSPAVSKAGSSAAPTTMSLKQQQLSELSLLQQMNAAAAAGITDPTTAVLLSLPPDMLANFAHPSDMAALIAGAGFLPGGAGVSPDLLAAFKPPRDEKHFGETSSPSRSSTPSRASPSQRRADKTNPPSDPIHLAGDERVTVVNITTGKKFTGRQAPELRNLSEHLRLHPDVVVSPDWSPVIRKSKFLPKELHTRLLPTRPSSPSKPSSSSTQSTSPSASNAALATALGGLPPGTASMFPGLMQGQAAMMADPMQLMAALQQMPGQGQMDMKALAAAGFPMLPFMGDQLLGLHNPLLTGFPGQDAATVAALAALSQGQTPTPTSKKDRSSSHDRSIDGSRGRKSKKYDERSGRDSSRSTSKQSSQPSTSFGGGDPMTEALVALQRSGGLPGMNPFLPGAGANPMLFPPMMMGAQNNLFQMDMMNPELLAAQMAAFGGIPGLDPAKLAATSSGHQKSDKRRGSSSSSTSVKPSSGGRSQSRGANDEQPMDLTQFASGNVNRERLTPDKHKH</sequence>
<feature type="region of interest" description="Disordered" evidence="13">
    <location>
        <begin position="307"/>
        <end position="478"/>
    </location>
</feature>
<feature type="region of interest" description="Disordered" evidence="13">
    <location>
        <begin position="188"/>
        <end position="224"/>
    </location>
</feature>
<name>A0ABP0F1C1_CLALP</name>
<feature type="coiled-coil region" evidence="12">
    <location>
        <begin position="2546"/>
        <end position="2573"/>
    </location>
</feature>
<dbReference type="SUPFAM" id="SSF52540">
    <property type="entry name" value="P-loop containing nucleoside triphosphate hydrolases"/>
    <property type="match status" value="2"/>
</dbReference>
<feature type="compositionally biased region" description="Basic and acidic residues" evidence="13">
    <location>
        <begin position="1354"/>
        <end position="1373"/>
    </location>
</feature>
<feature type="region of interest" description="Disordered" evidence="13">
    <location>
        <begin position="3165"/>
        <end position="3211"/>
    </location>
</feature>
<evidence type="ECO:0000256" key="5">
    <source>
        <dbReference type="ARBA" id="ARBA00022801"/>
    </source>
</evidence>
<organism evidence="17 18">
    <name type="scientific">Clavelina lepadiformis</name>
    <name type="common">Light-bulb sea squirt</name>
    <name type="synonym">Ascidia lepadiformis</name>
    <dbReference type="NCBI Taxonomy" id="159417"/>
    <lineage>
        <taxon>Eukaryota</taxon>
        <taxon>Metazoa</taxon>
        <taxon>Chordata</taxon>
        <taxon>Tunicata</taxon>
        <taxon>Ascidiacea</taxon>
        <taxon>Aplousobranchia</taxon>
        <taxon>Clavelinidae</taxon>
        <taxon>Clavelina</taxon>
    </lineage>
</organism>
<evidence type="ECO:0000259" key="14">
    <source>
        <dbReference type="PROSITE" id="PS50013"/>
    </source>
</evidence>
<dbReference type="CDD" id="cd17995">
    <property type="entry name" value="DEXHc_CHD6_7_8_9"/>
    <property type="match status" value="1"/>
</dbReference>
<dbReference type="PROSITE" id="PS51194">
    <property type="entry name" value="HELICASE_CTER"/>
    <property type="match status" value="1"/>
</dbReference>
<feature type="compositionally biased region" description="Low complexity" evidence="13">
    <location>
        <begin position="3445"/>
        <end position="3464"/>
    </location>
</feature>
<dbReference type="SMART" id="SM00298">
    <property type="entry name" value="CHROMO"/>
    <property type="match status" value="2"/>
</dbReference>
<dbReference type="SUPFAM" id="SSF160481">
    <property type="entry name" value="BRK domain-like"/>
    <property type="match status" value="2"/>
</dbReference>
<feature type="compositionally biased region" description="Low complexity" evidence="13">
    <location>
        <begin position="3768"/>
        <end position="3784"/>
    </location>
</feature>
<dbReference type="SUPFAM" id="SSF54160">
    <property type="entry name" value="Chromo domain-like"/>
    <property type="match status" value="2"/>
</dbReference>
<feature type="compositionally biased region" description="Basic residues" evidence="13">
    <location>
        <begin position="3291"/>
        <end position="3302"/>
    </location>
</feature>
<dbReference type="Pfam" id="PF07533">
    <property type="entry name" value="BRK"/>
    <property type="match status" value="2"/>
</dbReference>
<feature type="region of interest" description="Disordered" evidence="13">
    <location>
        <begin position="2489"/>
        <end position="2539"/>
    </location>
</feature>
<feature type="coiled-coil region" evidence="12">
    <location>
        <begin position="2778"/>
        <end position="2808"/>
    </location>
</feature>
<keyword evidence="3" id="KW-0677">Repeat</keyword>
<keyword evidence="9" id="KW-0238">DNA-binding</keyword>
<feature type="compositionally biased region" description="Polar residues" evidence="13">
    <location>
        <begin position="958"/>
        <end position="970"/>
    </location>
</feature>
<dbReference type="InterPro" id="IPR001650">
    <property type="entry name" value="Helicase_C-like"/>
</dbReference>
<feature type="compositionally biased region" description="Polar residues" evidence="13">
    <location>
        <begin position="350"/>
        <end position="371"/>
    </location>
</feature>
<feature type="region of interest" description="Disordered" evidence="13">
    <location>
        <begin position="2318"/>
        <end position="2341"/>
    </location>
</feature>
<dbReference type="InterPro" id="IPR027417">
    <property type="entry name" value="P-loop_NTPase"/>
</dbReference>
<dbReference type="Gene3D" id="3.40.5.120">
    <property type="match status" value="2"/>
</dbReference>
<evidence type="ECO:0000256" key="13">
    <source>
        <dbReference type="SAM" id="MobiDB-lite"/>
    </source>
</evidence>
<feature type="region of interest" description="Disordered" evidence="13">
    <location>
        <begin position="3097"/>
        <end position="3145"/>
    </location>
</feature>
<feature type="region of interest" description="Disordered" evidence="13">
    <location>
        <begin position="4111"/>
        <end position="4175"/>
    </location>
</feature>
<protein>
    <recommendedName>
        <fullName evidence="19">Chromodomain-helicase-DNA-binding protein 7</fullName>
    </recommendedName>
</protein>
<keyword evidence="6" id="KW-0067">ATP-binding</keyword>
<feature type="compositionally biased region" description="Basic and acidic residues" evidence="13">
    <location>
        <begin position="4164"/>
        <end position="4175"/>
    </location>
</feature>
<feature type="compositionally biased region" description="Basic and acidic residues" evidence="13">
    <location>
        <begin position="3989"/>
        <end position="4021"/>
    </location>
</feature>
<feature type="region of interest" description="Disordered" evidence="13">
    <location>
        <begin position="3278"/>
        <end position="3329"/>
    </location>
</feature>
<dbReference type="InterPro" id="IPR006576">
    <property type="entry name" value="BRK_domain"/>
</dbReference>
<dbReference type="InterPro" id="IPR038718">
    <property type="entry name" value="SNF2-like_sf"/>
</dbReference>
<feature type="domain" description="Helicase ATP-binding" evidence="15">
    <location>
        <begin position="1595"/>
        <end position="1769"/>
    </location>
</feature>
<evidence type="ECO:0000256" key="4">
    <source>
        <dbReference type="ARBA" id="ARBA00022741"/>
    </source>
</evidence>
<dbReference type="Gene3D" id="3.40.50.300">
    <property type="entry name" value="P-loop containing nucleotide triphosphate hydrolases"/>
    <property type="match status" value="1"/>
</dbReference>
<feature type="region of interest" description="Disordered" evidence="13">
    <location>
        <begin position="677"/>
        <end position="700"/>
    </location>
</feature>
<evidence type="ECO:0000259" key="16">
    <source>
        <dbReference type="PROSITE" id="PS51194"/>
    </source>
</evidence>
<evidence type="ECO:0000256" key="3">
    <source>
        <dbReference type="ARBA" id="ARBA00022737"/>
    </source>
</evidence>
<dbReference type="InterPro" id="IPR014001">
    <property type="entry name" value="Helicase_ATP-bd"/>
</dbReference>
<feature type="compositionally biased region" description="Polar residues" evidence="13">
    <location>
        <begin position="396"/>
        <end position="420"/>
    </location>
</feature>
<feature type="compositionally biased region" description="Low complexity" evidence="13">
    <location>
        <begin position="542"/>
        <end position="552"/>
    </location>
</feature>
<feature type="compositionally biased region" description="Low complexity" evidence="13">
    <location>
        <begin position="3315"/>
        <end position="3325"/>
    </location>
</feature>
<feature type="region of interest" description="Disordered" evidence="13">
    <location>
        <begin position="2815"/>
        <end position="3025"/>
    </location>
</feature>
<dbReference type="InterPro" id="IPR023780">
    <property type="entry name" value="Chromo_domain"/>
</dbReference>
<feature type="compositionally biased region" description="Basic and acidic residues" evidence="13">
    <location>
        <begin position="1130"/>
        <end position="1139"/>
    </location>
</feature>
<dbReference type="EMBL" id="CAWYQH010000001">
    <property type="protein sequence ID" value="CAK8672229.1"/>
    <property type="molecule type" value="Genomic_DNA"/>
</dbReference>
<gene>
    <name evidence="17" type="ORF">CVLEPA_LOCUS1209</name>
</gene>
<feature type="compositionally biased region" description="Basic and acidic residues" evidence="13">
    <location>
        <begin position="1227"/>
        <end position="1236"/>
    </location>
</feature>
<feature type="compositionally biased region" description="Acidic residues" evidence="13">
    <location>
        <begin position="2845"/>
        <end position="2858"/>
    </location>
</feature>
<dbReference type="InterPro" id="IPR016197">
    <property type="entry name" value="Chromo-like_dom_sf"/>
</dbReference>
<feature type="region of interest" description="Disordered" evidence="13">
    <location>
        <begin position="912"/>
        <end position="1016"/>
    </location>
</feature>
<feature type="compositionally biased region" description="Low complexity" evidence="13">
    <location>
        <begin position="4127"/>
        <end position="4142"/>
    </location>
</feature>
<feature type="compositionally biased region" description="Low complexity" evidence="13">
    <location>
        <begin position="3108"/>
        <end position="3120"/>
    </location>
</feature>
<feature type="compositionally biased region" description="Acidic residues" evidence="13">
    <location>
        <begin position="1175"/>
        <end position="1184"/>
    </location>
</feature>
<evidence type="ECO:0000313" key="18">
    <source>
        <dbReference type="Proteomes" id="UP001642483"/>
    </source>
</evidence>
<feature type="region of interest" description="Disordered" evidence="13">
    <location>
        <begin position="3857"/>
        <end position="3892"/>
    </location>
</feature>
<feature type="region of interest" description="Disordered" evidence="13">
    <location>
        <begin position="1347"/>
        <end position="1411"/>
    </location>
</feature>
<feature type="domain" description="Chromo" evidence="14">
    <location>
        <begin position="1496"/>
        <end position="1539"/>
    </location>
</feature>
<evidence type="ECO:0008006" key="19">
    <source>
        <dbReference type="Google" id="ProtNLM"/>
    </source>
</evidence>
<feature type="compositionally biased region" description="Polar residues" evidence="13">
    <location>
        <begin position="3097"/>
        <end position="3107"/>
    </location>
</feature>
<evidence type="ECO:0000313" key="17">
    <source>
        <dbReference type="EMBL" id="CAK8672229.1"/>
    </source>
</evidence>
<feature type="region of interest" description="Disordered" evidence="13">
    <location>
        <begin position="1033"/>
        <end position="1055"/>
    </location>
</feature>
<evidence type="ECO:0000259" key="15">
    <source>
        <dbReference type="PROSITE" id="PS51192"/>
    </source>
</evidence>
<dbReference type="SMART" id="SM00490">
    <property type="entry name" value="HELICc"/>
    <property type="match status" value="1"/>
</dbReference>